<protein>
    <recommendedName>
        <fullName evidence="3">3-deoxy-D-arabino-heptulosonate 7-phosphate synthase</fullName>
    </recommendedName>
</protein>
<evidence type="ECO:0008006" key="3">
    <source>
        <dbReference type="Google" id="ProtNLM"/>
    </source>
</evidence>
<accession>A0A6J5A6W5</accession>
<sequence>MLGPLDETLKRAARRYRLPADAGAFPPAPGASPSTVLAVVIERAREALARGEAPEPTLKGMFVAALAQLIREAMRKESGDPVFQAMAYRHRAAEVREYASLSAHAERDRRAIHAAVNAVAHPAKQQRMPPGPQREALALLHASAASEAWPDFYAVLQRLSVAQSTSPLSFDHTVRQLLDSAELARLLRLVTLASDARVREYQSLWDRHGPRPQSASALAHGVASKQRGAEVEALAAEALERLAQRLNEAEGALASYRVVNSMRVPAALPASHERAKTEWDAVLLRRANTAKENAWDVCLLVEAKASVDAASTDFPRLLRGLELLAHADANTAYPFRTQQGTVSLHGASLRALRTDEARLAGTVLYCCAAPAEATPRLLSAAGRMQLLSAEASLVFANALAAEHHADSSDLEPVWQQLLESPKWRALLKQYPTLCRVRELMVHADDLLSAVTTTTGHC</sequence>
<evidence type="ECO:0000313" key="2">
    <source>
        <dbReference type="Proteomes" id="UP000494249"/>
    </source>
</evidence>
<dbReference type="EMBL" id="CADIKB010000003">
    <property type="protein sequence ID" value="CAB3656087.1"/>
    <property type="molecule type" value="Genomic_DNA"/>
</dbReference>
<gene>
    <name evidence="1" type="ORF">LMG22037_01236</name>
</gene>
<organism evidence="1 2">
    <name type="scientific">Paraburkholderia phenoliruptrix</name>
    <dbReference type="NCBI Taxonomy" id="252970"/>
    <lineage>
        <taxon>Bacteria</taxon>
        <taxon>Pseudomonadati</taxon>
        <taxon>Pseudomonadota</taxon>
        <taxon>Betaproteobacteria</taxon>
        <taxon>Burkholderiales</taxon>
        <taxon>Burkholderiaceae</taxon>
        <taxon>Paraburkholderia</taxon>
    </lineage>
</organism>
<name>A0A6J5A6W5_9BURK</name>
<dbReference type="RefSeq" id="WP_035477318.1">
    <property type="nucleotide sequence ID" value="NZ_CADFGL010000004.1"/>
</dbReference>
<dbReference type="AlphaFoldDB" id="A0A6J5A6W5"/>
<proteinExistence type="predicted"/>
<dbReference type="Proteomes" id="UP000494249">
    <property type="component" value="Unassembled WGS sequence"/>
</dbReference>
<evidence type="ECO:0000313" key="1">
    <source>
        <dbReference type="EMBL" id="CAB3656087.1"/>
    </source>
</evidence>
<reference evidence="1 2" key="1">
    <citation type="submission" date="2020-04" db="EMBL/GenBank/DDBJ databases">
        <authorList>
            <person name="De Canck E."/>
        </authorList>
    </citation>
    <scope>NUCLEOTIDE SEQUENCE [LARGE SCALE GENOMIC DNA]</scope>
    <source>
        <strain evidence="1 2">LMG 22037</strain>
    </source>
</reference>